<evidence type="ECO:0000313" key="2">
    <source>
        <dbReference type="Proteomes" id="UP000287502"/>
    </source>
</evidence>
<dbReference type="RefSeq" id="WP_128465316.1">
    <property type="nucleotide sequence ID" value="NZ_CP035108.1"/>
</dbReference>
<accession>A0A3R5XW21</accession>
<dbReference type="KEGG" id="gtl:EP073_01010"/>
<reference evidence="1 2" key="1">
    <citation type="submission" date="2019-01" db="EMBL/GenBank/DDBJ databases">
        <title>Geovibrio thiophilus DSM 11263, complete genome.</title>
        <authorList>
            <person name="Spring S."/>
            <person name="Bunk B."/>
            <person name="Sproer C."/>
        </authorList>
    </citation>
    <scope>NUCLEOTIDE SEQUENCE [LARGE SCALE GENOMIC DNA]</scope>
    <source>
        <strain evidence="1 2">DSM 11263</strain>
    </source>
</reference>
<protein>
    <submittedName>
        <fullName evidence="1">Uncharacterized protein</fullName>
    </submittedName>
</protein>
<gene>
    <name evidence="1" type="ORF">EP073_01010</name>
</gene>
<proteinExistence type="predicted"/>
<dbReference type="EMBL" id="CP035108">
    <property type="protein sequence ID" value="QAR32029.1"/>
    <property type="molecule type" value="Genomic_DNA"/>
</dbReference>
<name>A0A3R5XW21_9BACT</name>
<keyword evidence="2" id="KW-1185">Reference proteome</keyword>
<evidence type="ECO:0000313" key="1">
    <source>
        <dbReference type="EMBL" id="QAR32029.1"/>
    </source>
</evidence>
<dbReference type="AlphaFoldDB" id="A0A3R5XW21"/>
<dbReference type="Proteomes" id="UP000287502">
    <property type="component" value="Chromosome"/>
</dbReference>
<sequence>MREREVIRHLTLELSPKKEIRFEEYDNNEIDIIMGSWRLGDENFKLFHADLKRWWRVFKKYPDLPDRLSEVFSSK</sequence>
<organism evidence="1 2">
    <name type="scientific">Geovibrio thiophilus</name>
    <dbReference type="NCBI Taxonomy" id="139438"/>
    <lineage>
        <taxon>Bacteria</taxon>
        <taxon>Pseudomonadati</taxon>
        <taxon>Deferribacterota</taxon>
        <taxon>Deferribacteres</taxon>
        <taxon>Deferribacterales</taxon>
        <taxon>Geovibrionaceae</taxon>
        <taxon>Geovibrio</taxon>
    </lineage>
</organism>